<keyword evidence="2 5" id="KW-0812">Transmembrane</keyword>
<dbReference type="PANTHER" id="PTHR45698:SF1">
    <property type="entry name" value="TRACE AMINE-ASSOCIATED RECEPTOR 13C-LIKE"/>
    <property type="match status" value="1"/>
</dbReference>
<reference evidence="7" key="1">
    <citation type="submission" date="2019-05" db="EMBL/GenBank/DDBJ databases">
        <title>Annotation for the trematode Fasciolopsis buski.</title>
        <authorList>
            <person name="Choi Y.-J."/>
        </authorList>
    </citation>
    <scope>NUCLEOTIDE SEQUENCE</scope>
    <source>
        <strain evidence="7">HT</strain>
        <tissue evidence="7">Whole worm</tissue>
    </source>
</reference>
<evidence type="ECO:0000313" key="8">
    <source>
        <dbReference type="Proteomes" id="UP000728185"/>
    </source>
</evidence>
<name>A0A8E0VGZ7_9TREM</name>
<accession>A0A8E0VGZ7</accession>
<dbReference type="Pfam" id="PF00001">
    <property type="entry name" value="7tm_1"/>
    <property type="match status" value="1"/>
</dbReference>
<dbReference type="Proteomes" id="UP000728185">
    <property type="component" value="Unassembled WGS sequence"/>
</dbReference>
<evidence type="ECO:0000259" key="6">
    <source>
        <dbReference type="PROSITE" id="PS50262"/>
    </source>
</evidence>
<dbReference type="Gene3D" id="1.20.1070.10">
    <property type="entry name" value="Rhodopsin 7-helix transmembrane proteins"/>
    <property type="match status" value="1"/>
</dbReference>
<organism evidence="7 8">
    <name type="scientific">Fasciolopsis buskii</name>
    <dbReference type="NCBI Taxonomy" id="27845"/>
    <lineage>
        <taxon>Eukaryota</taxon>
        <taxon>Metazoa</taxon>
        <taxon>Spiralia</taxon>
        <taxon>Lophotrochozoa</taxon>
        <taxon>Platyhelminthes</taxon>
        <taxon>Trematoda</taxon>
        <taxon>Digenea</taxon>
        <taxon>Plagiorchiida</taxon>
        <taxon>Echinostomata</taxon>
        <taxon>Echinostomatoidea</taxon>
        <taxon>Fasciolidae</taxon>
        <taxon>Fasciolopsis</taxon>
    </lineage>
</organism>
<evidence type="ECO:0000256" key="3">
    <source>
        <dbReference type="ARBA" id="ARBA00022989"/>
    </source>
</evidence>
<feature type="transmembrane region" description="Helical" evidence="5">
    <location>
        <begin position="174"/>
        <end position="195"/>
    </location>
</feature>
<dbReference type="OrthoDB" id="6251375at2759"/>
<dbReference type="CDD" id="cd00637">
    <property type="entry name" value="7tm_classA_rhodopsin-like"/>
    <property type="match status" value="1"/>
</dbReference>
<keyword evidence="4 5" id="KW-0472">Membrane</keyword>
<evidence type="ECO:0000256" key="1">
    <source>
        <dbReference type="ARBA" id="ARBA00004370"/>
    </source>
</evidence>
<dbReference type="GO" id="GO:0016020">
    <property type="term" value="C:membrane"/>
    <property type="evidence" value="ECO:0007669"/>
    <property type="project" value="UniProtKB-SubCell"/>
</dbReference>
<dbReference type="SUPFAM" id="SSF81321">
    <property type="entry name" value="Family A G protein-coupled receptor-like"/>
    <property type="match status" value="1"/>
</dbReference>
<evidence type="ECO:0000313" key="7">
    <source>
        <dbReference type="EMBL" id="KAA0193212.1"/>
    </source>
</evidence>
<feature type="transmembrane region" description="Helical" evidence="5">
    <location>
        <begin position="39"/>
        <end position="57"/>
    </location>
</feature>
<gene>
    <name evidence="7" type="ORF">FBUS_03611</name>
</gene>
<protein>
    <recommendedName>
        <fullName evidence="6">G-protein coupled receptors family 1 profile domain-containing protein</fullName>
    </recommendedName>
</protein>
<dbReference type="AlphaFoldDB" id="A0A8E0VGZ7"/>
<feature type="transmembrane region" description="Helical" evidence="5">
    <location>
        <begin position="69"/>
        <end position="86"/>
    </location>
</feature>
<dbReference type="InterPro" id="IPR017452">
    <property type="entry name" value="GPCR_Rhodpsn_7TM"/>
</dbReference>
<sequence>MACFTVIVQIGITNDLHIQPGHDSFFFCFIIESGFFRRFFRVLVLANTICLPINRFWAVIYPSTYRQRTTWYIVFCYTFILVYSLASSLSRALAVNLCEGVCILDNSPTGEVALQIVDLILRYIFPLSVIGSLHTLVIMRVCRLQREENARQEEQRQQLPNHDSQSYARVGRNLSISTLGFTAEMLVLEVIALVFNLMQTAGVVDFRPDSIGRLIYVYLCSLASAINPALAIATVPPLRETIIEILNEWTTFIRGVLRRCRWK</sequence>
<dbReference type="PROSITE" id="PS50262">
    <property type="entry name" value="G_PROTEIN_RECEP_F1_2"/>
    <property type="match status" value="1"/>
</dbReference>
<dbReference type="EMBL" id="LUCM01005181">
    <property type="protein sequence ID" value="KAA0193212.1"/>
    <property type="molecule type" value="Genomic_DNA"/>
</dbReference>
<feature type="transmembrane region" description="Helical" evidence="5">
    <location>
        <begin position="215"/>
        <end position="235"/>
    </location>
</feature>
<evidence type="ECO:0000256" key="4">
    <source>
        <dbReference type="ARBA" id="ARBA00023136"/>
    </source>
</evidence>
<comment type="caution">
    <text evidence="7">The sequence shown here is derived from an EMBL/GenBank/DDBJ whole genome shotgun (WGS) entry which is preliminary data.</text>
</comment>
<feature type="transmembrane region" description="Helical" evidence="5">
    <location>
        <begin position="123"/>
        <end position="142"/>
    </location>
</feature>
<dbReference type="PANTHER" id="PTHR45698">
    <property type="entry name" value="TRACE AMINE-ASSOCIATED RECEPTOR 19N-RELATED"/>
    <property type="match status" value="1"/>
</dbReference>
<comment type="subcellular location">
    <subcellularLocation>
        <location evidence="1">Membrane</location>
    </subcellularLocation>
</comment>
<keyword evidence="8" id="KW-1185">Reference proteome</keyword>
<evidence type="ECO:0000256" key="5">
    <source>
        <dbReference type="SAM" id="Phobius"/>
    </source>
</evidence>
<feature type="domain" description="G-protein coupled receptors family 1 profile" evidence="6">
    <location>
        <begin position="49"/>
        <end position="231"/>
    </location>
</feature>
<proteinExistence type="predicted"/>
<dbReference type="InterPro" id="IPR000276">
    <property type="entry name" value="GPCR_Rhodpsn"/>
</dbReference>
<keyword evidence="3 5" id="KW-1133">Transmembrane helix</keyword>
<dbReference type="GO" id="GO:0004930">
    <property type="term" value="F:G protein-coupled receptor activity"/>
    <property type="evidence" value="ECO:0007669"/>
    <property type="project" value="InterPro"/>
</dbReference>
<evidence type="ECO:0000256" key="2">
    <source>
        <dbReference type="ARBA" id="ARBA00022692"/>
    </source>
</evidence>